<keyword evidence="2" id="KW-0813">Transport</keyword>
<evidence type="ECO:0000256" key="2">
    <source>
        <dbReference type="ARBA" id="ARBA00022448"/>
    </source>
</evidence>
<feature type="domain" description="PTS EIIB type-4" evidence="8">
    <location>
        <begin position="2"/>
        <end position="163"/>
    </location>
</feature>
<evidence type="ECO:0000256" key="4">
    <source>
        <dbReference type="ARBA" id="ARBA00022597"/>
    </source>
</evidence>
<dbReference type="GO" id="GO:0005737">
    <property type="term" value="C:cytoplasm"/>
    <property type="evidence" value="ECO:0007669"/>
    <property type="project" value="UniProtKB-SubCell"/>
</dbReference>
<dbReference type="InterPro" id="IPR036667">
    <property type="entry name" value="PTS_IIB_sorbose-sp_sf"/>
</dbReference>
<dbReference type="EMBL" id="FNYW01000058">
    <property type="protein sequence ID" value="SEJ04776.1"/>
    <property type="molecule type" value="Genomic_DNA"/>
</dbReference>
<accession>A0A1H6VM77</accession>
<dbReference type="OrthoDB" id="9788818at2"/>
<dbReference type="InterPro" id="IPR004720">
    <property type="entry name" value="PTS_IIB_sorbose-sp"/>
</dbReference>
<dbReference type="GO" id="GO:0009401">
    <property type="term" value="P:phosphoenolpyruvate-dependent sugar phosphotransferase system"/>
    <property type="evidence" value="ECO:0007669"/>
    <property type="project" value="UniProtKB-KW"/>
</dbReference>
<dbReference type="GO" id="GO:0016301">
    <property type="term" value="F:kinase activity"/>
    <property type="evidence" value="ECO:0007669"/>
    <property type="project" value="UniProtKB-KW"/>
</dbReference>
<evidence type="ECO:0000313" key="10">
    <source>
        <dbReference type="Proteomes" id="UP000198564"/>
    </source>
</evidence>
<evidence type="ECO:0000259" key="8">
    <source>
        <dbReference type="PROSITE" id="PS51101"/>
    </source>
</evidence>
<dbReference type="Proteomes" id="UP000198564">
    <property type="component" value="Unassembled WGS sequence"/>
</dbReference>
<evidence type="ECO:0000256" key="1">
    <source>
        <dbReference type="ARBA" id="ARBA00004496"/>
    </source>
</evidence>
<keyword evidence="6" id="KW-0598">Phosphotransferase system</keyword>
<proteinExistence type="predicted"/>
<reference evidence="10" key="1">
    <citation type="submission" date="2016-10" db="EMBL/GenBank/DDBJ databases">
        <authorList>
            <person name="Varghese N."/>
            <person name="Submissions S."/>
        </authorList>
    </citation>
    <scope>NUCLEOTIDE SEQUENCE [LARGE SCALE GENOMIC DNA]</scope>
    <source>
        <strain evidence="10">DSM 25751</strain>
    </source>
</reference>
<organism evidence="9 10">
    <name type="scientific">Alkalibacterium gilvum</name>
    <dbReference type="NCBI Taxonomy" id="1130080"/>
    <lineage>
        <taxon>Bacteria</taxon>
        <taxon>Bacillati</taxon>
        <taxon>Bacillota</taxon>
        <taxon>Bacilli</taxon>
        <taxon>Lactobacillales</taxon>
        <taxon>Carnobacteriaceae</taxon>
        <taxon>Alkalibacterium</taxon>
    </lineage>
</organism>
<evidence type="ECO:0000313" key="9">
    <source>
        <dbReference type="EMBL" id="SEJ04776.1"/>
    </source>
</evidence>
<name>A0A1H6VM77_9LACT</name>
<dbReference type="PROSITE" id="PS51101">
    <property type="entry name" value="PTS_EIIB_TYPE_4"/>
    <property type="match status" value="1"/>
</dbReference>
<protein>
    <submittedName>
        <fullName evidence="9">PTS system, N-acetylgalactosamine-specific IIB component</fullName>
    </submittedName>
</protein>
<dbReference type="STRING" id="1130080.SAMN04488113_1587"/>
<keyword evidence="10" id="KW-1185">Reference proteome</keyword>
<evidence type="ECO:0000256" key="3">
    <source>
        <dbReference type="ARBA" id="ARBA00022490"/>
    </source>
</evidence>
<dbReference type="Pfam" id="PF03830">
    <property type="entry name" value="PTSIIB_sorb"/>
    <property type="match status" value="1"/>
</dbReference>
<keyword evidence="3" id="KW-0963">Cytoplasm</keyword>
<evidence type="ECO:0000256" key="5">
    <source>
        <dbReference type="ARBA" id="ARBA00022679"/>
    </source>
</evidence>
<dbReference type="GO" id="GO:0008982">
    <property type="term" value="F:protein-N(PI)-phosphohistidine-sugar phosphotransferase activity"/>
    <property type="evidence" value="ECO:0007669"/>
    <property type="project" value="InterPro"/>
</dbReference>
<keyword evidence="4" id="KW-0762">Sugar transport</keyword>
<dbReference type="Gene3D" id="3.40.35.10">
    <property type="entry name" value="Phosphotransferase system, sorbose subfamily IIB component"/>
    <property type="match status" value="1"/>
</dbReference>
<comment type="subcellular location">
    <subcellularLocation>
        <location evidence="1">Cytoplasm</location>
    </subcellularLocation>
</comment>
<evidence type="ECO:0000256" key="6">
    <source>
        <dbReference type="ARBA" id="ARBA00022683"/>
    </source>
</evidence>
<evidence type="ECO:0000256" key="7">
    <source>
        <dbReference type="ARBA" id="ARBA00022777"/>
    </source>
</evidence>
<keyword evidence="5" id="KW-0808">Transferase</keyword>
<gene>
    <name evidence="9" type="ORF">SAMN04488113_1587</name>
</gene>
<sequence length="163" mass="18028">MSKPNIVATRVDERLIHGQGHQWIKALGVNTVIVANDEAVEDKMAQSLMKSGVSEGVRVRFFSVDKVIDIIHKAAPAQKIFIITKNTSDLLKLVEGGVPIKEVNLGNIHNSEGKEKITRSLFFGQQEKSDVKKLIEKYGVAFNTKTTPRGDDGAKQVDVKNYI</sequence>
<keyword evidence="7" id="KW-0418">Kinase</keyword>
<dbReference type="RefSeq" id="WP_091636674.1">
    <property type="nucleotide sequence ID" value="NZ_FNYW01000058.1"/>
</dbReference>
<dbReference type="AlphaFoldDB" id="A0A1H6VM77"/>
<dbReference type="SUPFAM" id="SSF52728">
    <property type="entry name" value="PTS IIb component"/>
    <property type="match status" value="1"/>
</dbReference>